<dbReference type="InterPro" id="IPR050879">
    <property type="entry name" value="Acyltransferase_3"/>
</dbReference>
<dbReference type="Pfam" id="PF01757">
    <property type="entry name" value="Acyl_transf_3"/>
    <property type="match status" value="1"/>
</dbReference>
<feature type="transmembrane region" description="Helical" evidence="2">
    <location>
        <begin position="309"/>
        <end position="328"/>
    </location>
</feature>
<feature type="domain" description="SGNH" evidence="4">
    <location>
        <begin position="512"/>
        <end position="746"/>
    </location>
</feature>
<keyword evidence="5" id="KW-0012">Acyltransferase</keyword>
<keyword evidence="5" id="KW-0808">Transferase</keyword>
<evidence type="ECO:0000256" key="2">
    <source>
        <dbReference type="SAM" id="Phobius"/>
    </source>
</evidence>
<feature type="region of interest" description="Disordered" evidence="1">
    <location>
        <begin position="1"/>
        <end position="37"/>
    </location>
</feature>
<reference evidence="5 6" key="1">
    <citation type="submission" date="2018-09" db="EMBL/GenBank/DDBJ databases">
        <title>Comparative genomics of Leucobacter spp.</title>
        <authorList>
            <person name="Reis A.C."/>
            <person name="Kolvenbach B.A."/>
            <person name="Corvini P.F.X."/>
            <person name="Nunes O.C."/>
        </authorList>
    </citation>
    <scope>NUCLEOTIDE SEQUENCE [LARGE SCALE GENOMIC DNA]</scope>
    <source>
        <strain evidence="5 6">TAN 31504</strain>
    </source>
</reference>
<dbReference type="InterPro" id="IPR043968">
    <property type="entry name" value="SGNH"/>
</dbReference>
<dbReference type="PANTHER" id="PTHR23028:SF53">
    <property type="entry name" value="ACYL_TRANSF_3 DOMAIN-CONTAINING PROTEIN"/>
    <property type="match status" value="1"/>
</dbReference>
<gene>
    <name evidence="5" type="ORF">D3230_00590</name>
</gene>
<proteinExistence type="predicted"/>
<evidence type="ECO:0000259" key="3">
    <source>
        <dbReference type="Pfam" id="PF01757"/>
    </source>
</evidence>
<protein>
    <submittedName>
        <fullName evidence="5">Acyltransferase</fullName>
    </submittedName>
</protein>
<keyword evidence="6" id="KW-1185">Reference proteome</keyword>
<feature type="transmembrane region" description="Helical" evidence="2">
    <location>
        <begin position="42"/>
        <end position="58"/>
    </location>
</feature>
<accession>A0ABS1SB82</accession>
<feature type="transmembrane region" description="Helical" evidence="2">
    <location>
        <begin position="216"/>
        <end position="236"/>
    </location>
</feature>
<dbReference type="GO" id="GO:0016746">
    <property type="term" value="F:acyltransferase activity"/>
    <property type="evidence" value="ECO:0007669"/>
    <property type="project" value="UniProtKB-KW"/>
</dbReference>
<name>A0ABS1SB82_9MICO</name>
<feature type="transmembrane region" description="Helical" evidence="2">
    <location>
        <begin position="178"/>
        <end position="195"/>
    </location>
</feature>
<feature type="transmembrane region" description="Helical" evidence="2">
    <location>
        <begin position="248"/>
        <end position="267"/>
    </location>
</feature>
<evidence type="ECO:0000256" key="1">
    <source>
        <dbReference type="SAM" id="MobiDB-lite"/>
    </source>
</evidence>
<dbReference type="Pfam" id="PF19040">
    <property type="entry name" value="SGNH"/>
    <property type="match status" value="1"/>
</dbReference>
<organism evidence="5 6">
    <name type="scientific">Leucobacter chromiireducens subsp. solipictus</name>
    <dbReference type="NCBI Taxonomy" id="398235"/>
    <lineage>
        <taxon>Bacteria</taxon>
        <taxon>Bacillati</taxon>
        <taxon>Actinomycetota</taxon>
        <taxon>Actinomycetes</taxon>
        <taxon>Micrococcales</taxon>
        <taxon>Microbacteriaceae</taxon>
        <taxon>Leucobacter</taxon>
    </lineage>
</organism>
<keyword evidence="2" id="KW-1133">Transmembrane helix</keyword>
<dbReference type="InterPro" id="IPR002656">
    <property type="entry name" value="Acyl_transf_3_dom"/>
</dbReference>
<feature type="transmembrane region" description="Helical" evidence="2">
    <location>
        <begin position="64"/>
        <end position="86"/>
    </location>
</feature>
<feature type="transmembrane region" description="Helical" evidence="2">
    <location>
        <begin position="107"/>
        <end position="126"/>
    </location>
</feature>
<evidence type="ECO:0000313" key="5">
    <source>
        <dbReference type="EMBL" id="MBL3677805.1"/>
    </source>
</evidence>
<keyword evidence="2" id="KW-0472">Membrane</keyword>
<dbReference type="PANTHER" id="PTHR23028">
    <property type="entry name" value="ACETYLTRANSFERASE"/>
    <property type="match status" value="1"/>
</dbReference>
<sequence>MAPSRTRGRPLSSTPLARTAVPSDARPKRGPRTPRPTRTDIQALRAIAVGLVILNHLWPDRLPGGYVGVDVFFVISGFLISTHLISQLMNTGRIAFAEFTARRARRLLPAALLVSLAALAGALLWLPAERWPRIANETFAATAYVENWFLAASAVDYSAQSEAATTVQHYWSLSVEEQFYLLWPLTLLGLTMLLGRRARTLAPAPQPAPAFPRVGLLLAVSLLGVLSFAFAVWLTGTERSLAYFHTGTRVWEFMVGAAIALAAPAWARWLSRDGAGVTLVRGVAHWLAFGLIGWSALTFSDTTAFPGPWAALPVAGTALILATGDRAPRWSPLVALRWRPAQWAGDASYSLYLWHWPLIVLAPAVVSRELQLQDRVAILALTIVLAALTKRYVEDPGRTRLFRGARPRRTLWATAASVVVVALLAGGVHVAAQQVTAQAARAAAEFERSGCFGAGALAPEAALDSPTDCGDPFGAAKLAPRGDDNAPWYSPPECALAEQQILAEGQPSLVECDFSAARSDTAGSGTEAPLVWLVGDSHAEHWKAAVYDVARGNGWRVNSSMQGGCPIVDVDRVAFRGVPDANPAKATACRSWSAEVTERIRASDPALILVSTFTAQETVDDGSGRPQAEQVADASARRFAQWRETGANVVVVRDVPYAEARLGPDCVELDLARAAACTAPASEVLPPDAVADAAAASPDPRVAAIDLSDRFCRADTCYGVIGGVPVFFDADHLARSYARSLAPALATELARATGWAVASPRPELN</sequence>
<feature type="transmembrane region" description="Helical" evidence="2">
    <location>
        <begin position="410"/>
        <end position="432"/>
    </location>
</feature>
<keyword evidence="2" id="KW-0812">Transmembrane</keyword>
<feature type="transmembrane region" description="Helical" evidence="2">
    <location>
        <begin position="279"/>
        <end position="297"/>
    </location>
</feature>
<evidence type="ECO:0000313" key="6">
    <source>
        <dbReference type="Proteomes" id="UP001645859"/>
    </source>
</evidence>
<dbReference type="Proteomes" id="UP001645859">
    <property type="component" value="Unassembled WGS sequence"/>
</dbReference>
<feature type="domain" description="Acyltransferase 3" evidence="3">
    <location>
        <begin position="40"/>
        <end position="387"/>
    </location>
</feature>
<evidence type="ECO:0000259" key="4">
    <source>
        <dbReference type="Pfam" id="PF19040"/>
    </source>
</evidence>
<dbReference type="EMBL" id="QYAC01000001">
    <property type="protein sequence ID" value="MBL3677805.1"/>
    <property type="molecule type" value="Genomic_DNA"/>
</dbReference>
<comment type="caution">
    <text evidence="5">The sequence shown here is derived from an EMBL/GenBank/DDBJ whole genome shotgun (WGS) entry which is preliminary data.</text>
</comment>